<evidence type="ECO:0000313" key="2">
    <source>
        <dbReference type="EMBL" id="MBC2603579.1"/>
    </source>
</evidence>
<evidence type="ECO:0000313" key="3">
    <source>
        <dbReference type="Proteomes" id="UP000525652"/>
    </source>
</evidence>
<feature type="transmembrane region" description="Helical" evidence="1">
    <location>
        <begin position="49"/>
        <end position="70"/>
    </location>
</feature>
<dbReference type="EMBL" id="JACHVA010000127">
    <property type="protein sequence ID" value="MBC2603579.1"/>
    <property type="molecule type" value="Genomic_DNA"/>
</dbReference>
<protein>
    <submittedName>
        <fullName evidence="2">Uncharacterized protein</fullName>
    </submittedName>
</protein>
<keyword evidence="1" id="KW-0472">Membrane</keyword>
<keyword evidence="1" id="KW-1133">Transmembrane helix</keyword>
<reference evidence="2 3" key="1">
    <citation type="submission" date="2020-07" db="EMBL/GenBank/DDBJ databases">
        <authorList>
            <person name="Feng X."/>
        </authorList>
    </citation>
    <scope>NUCLEOTIDE SEQUENCE [LARGE SCALE GENOMIC DNA]</scope>
    <source>
        <strain evidence="2 3">JCM14086</strain>
    </source>
</reference>
<name>A0A7X1B171_9BACT</name>
<accession>A0A7X1B171</accession>
<dbReference type="Proteomes" id="UP000525652">
    <property type="component" value="Unassembled WGS sequence"/>
</dbReference>
<evidence type="ECO:0000256" key="1">
    <source>
        <dbReference type="SAM" id="Phobius"/>
    </source>
</evidence>
<keyword evidence="3" id="KW-1185">Reference proteome</keyword>
<dbReference type="AlphaFoldDB" id="A0A7X1B171"/>
<gene>
    <name evidence="2" type="ORF">H5P30_17495</name>
</gene>
<organism evidence="2 3">
    <name type="scientific">Puniceicoccus vermicola</name>
    <dbReference type="NCBI Taxonomy" id="388746"/>
    <lineage>
        <taxon>Bacteria</taxon>
        <taxon>Pseudomonadati</taxon>
        <taxon>Verrucomicrobiota</taxon>
        <taxon>Opitutia</taxon>
        <taxon>Puniceicoccales</taxon>
        <taxon>Puniceicoccaceae</taxon>
        <taxon>Puniceicoccus</taxon>
    </lineage>
</organism>
<keyword evidence="1" id="KW-0812">Transmembrane</keyword>
<sequence>MIPLFAGFFLGVHAIARPASPPNFESFFKRKYRRPEWNERNPEAFTQKVGWIVLLGSILYGCLIVIPWILR</sequence>
<proteinExistence type="predicted"/>
<comment type="caution">
    <text evidence="2">The sequence shown here is derived from an EMBL/GenBank/DDBJ whole genome shotgun (WGS) entry which is preliminary data.</text>
</comment>
<dbReference type="RefSeq" id="WP_185694202.1">
    <property type="nucleotide sequence ID" value="NZ_JACHVA010000127.1"/>
</dbReference>